<dbReference type="CDD" id="cd01879">
    <property type="entry name" value="FeoB"/>
    <property type="match status" value="1"/>
</dbReference>
<dbReference type="PANTHER" id="PTHR43185">
    <property type="entry name" value="FERROUS IRON TRANSPORT PROTEIN B"/>
    <property type="match status" value="1"/>
</dbReference>
<keyword evidence="1" id="KW-0547">Nucleotide-binding</keyword>
<dbReference type="GO" id="GO:0005886">
    <property type="term" value="C:plasma membrane"/>
    <property type="evidence" value="ECO:0007669"/>
    <property type="project" value="TreeGrafter"/>
</dbReference>
<reference evidence="5 6" key="2">
    <citation type="journal article" date="2008" name="Proc. Natl. Acad. Sci. U.S.A.">
        <title>The genome of Cyanothece 51142, a unicellular diazotrophic cyanobacterium important in the marine nitrogen cycle.</title>
        <authorList>
            <person name="Welsh E.A."/>
            <person name="Liberton M."/>
            <person name="Stoeckel J."/>
            <person name="Loh T."/>
            <person name="Elvitigala T."/>
            <person name="Wang C."/>
            <person name="Wollam A."/>
            <person name="Fulton R.S."/>
            <person name="Clifton S.W."/>
            <person name="Jacobs J.M."/>
            <person name="Aurora R."/>
            <person name="Ghosh B.K."/>
            <person name="Sherman L.A."/>
            <person name="Smith R.D."/>
            <person name="Wilson R.K."/>
            <person name="Pakrasi H.B."/>
        </authorList>
    </citation>
    <scope>NUCLEOTIDE SEQUENCE [LARGE SCALE GENOMIC DNA]</scope>
    <source>
        <strain evidence="5">ATCC 51142</strain>
        <strain evidence="6">ATCC 51142 / BH68</strain>
    </source>
</reference>
<dbReference type="OrthoDB" id="9809127at2"/>
<evidence type="ECO:0000259" key="3">
    <source>
        <dbReference type="PROSITE" id="PS51711"/>
    </source>
</evidence>
<dbReference type="KEGG" id="cyt:cce_0574"/>
<evidence type="ECO:0000256" key="2">
    <source>
        <dbReference type="ARBA" id="ARBA00023134"/>
    </source>
</evidence>
<dbReference type="eggNOG" id="COG0370">
    <property type="taxonomic scope" value="Bacteria"/>
</dbReference>
<evidence type="ECO:0000313" key="5">
    <source>
        <dbReference type="EMBL" id="ACB49925.1"/>
    </source>
</evidence>
<dbReference type="InterPro" id="IPR050860">
    <property type="entry name" value="FeoB_GTPase"/>
</dbReference>
<dbReference type="EMBL" id="CP000806">
    <property type="protein sequence ID" value="ACB49925.1"/>
    <property type="molecule type" value="Genomic_DNA"/>
</dbReference>
<dbReference type="Proteomes" id="UP000001203">
    <property type="component" value="Chromosome circular"/>
</dbReference>
<protein>
    <submittedName>
        <fullName evidence="5">GTP-binding protein, HSR1-related</fullName>
    </submittedName>
    <submittedName>
        <fullName evidence="4">Iron(II)transporter</fullName>
    </submittedName>
</protein>
<dbReference type="PRINTS" id="PR00326">
    <property type="entry name" value="GTP1OBG"/>
</dbReference>
<dbReference type="Gene3D" id="3.40.50.300">
    <property type="entry name" value="P-loop containing nucleotide triphosphate hydrolases"/>
    <property type="match status" value="1"/>
</dbReference>
<dbReference type="GO" id="GO:0015093">
    <property type="term" value="F:ferrous iron transmembrane transporter activity"/>
    <property type="evidence" value="ECO:0007669"/>
    <property type="project" value="TreeGrafter"/>
</dbReference>
<dbReference type="NCBIfam" id="TIGR00231">
    <property type="entry name" value="small_GTP"/>
    <property type="match status" value="1"/>
</dbReference>
<gene>
    <name evidence="4" type="primary">cyl0009</name>
    <name evidence="5" type="ordered locus">cce_0574</name>
</gene>
<dbReference type="InterPro" id="IPR006073">
    <property type="entry name" value="GTP-bd"/>
</dbReference>
<dbReference type="InterPro" id="IPR005225">
    <property type="entry name" value="Small_GTP-bd"/>
</dbReference>
<sequence length="208" mass="22989">MKCNQCPDSCQKNPQTSNRLWQSFLPKRFQGKSPEVVSQGTIALVGSPNVGKSLLFNVLTGAYTTVSNYPGTTVEASRNYITIAGKTITIIDTPGMYSLIPMTEEERFSRELLFKESLDLAVHVIDAKNLSRMLNLTFQLMETQVPIVLAVNMIDEAEKLGIWVNEKQLEASLGIPVVTLSAAQQRGIKSLTAKMANYVHIPALSYSY</sequence>
<dbReference type="EMBL" id="AY728386">
    <property type="protein sequence ID" value="AAW57003.1"/>
    <property type="molecule type" value="Genomic_DNA"/>
</dbReference>
<dbReference type="InterPro" id="IPR030389">
    <property type="entry name" value="G_FEOB_dom"/>
</dbReference>
<keyword evidence="6" id="KW-1185">Reference proteome</keyword>
<evidence type="ECO:0000256" key="1">
    <source>
        <dbReference type="ARBA" id="ARBA00022741"/>
    </source>
</evidence>
<proteinExistence type="predicted"/>
<feature type="domain" description="FeoB-type G" evidence="3">
    <location>
        <begin position="39"/>
        <end position="201"/>
    </location>
</feature>
<name>A1KYF0_CROS5</name>
<dbReference type="SUPFAM" id="SSF52540">
    <property type="entry name" value="P-loop containing nucleoside triphosphate hydrolases"/>
    <property type="match status" value="1"/>
</dbReference>
<dbReference type="PANTHER" id="PTHR43185:SF1">
    <property type="entry name" value="FE(2+) TRANSPORTER FEOB"/>
    <property type="match status" value="1"/>
</dbReference>
<dbReference type="RefSeq" id="WP_009546654.1">
    <property type="nucleotide sequence ID" value="NC_010546.1"/>
</dbReference>
<evidence type="ECO:0000313" key="6">
    <source>
        <dbReference type="Proteomes" id="UP000001203"/>
    </source>
</evidence>
<dbReference type="PROSITE" id="PS51711">
    <property type="entry name" value="G_FEOB"/>
    <property type="match status" value="1"/>
</dbReference>
<organism evidence="4">
    <name type="scientific">Crocosphaera subtropica (strain ATCC 51142 / BH68)</name>
    <name type="common">Cyanothece sp. (strain ATCC 51142)</name>
    <dbReference type="NCBI Taxonomy" id="43989"/>
    <lineage>
        <taxon>Bacteria</taxon>
        <taxon>Bacillati</taxon>
        <taxon>Cyanobacteriota</taxon>
        <taxon>Cyanophyceae</taxon>
        <taxon>Oscillatoriophycideae</taxon>
        <taxon>Chroococcales</taxon>
        <taxon>Aphanothecaceae</taxon>
        <taxon>Crocosphaera</taxon>
        <taxon>Crocosphaera subtropica</taxon>
    </lineage>
</organism>
<reference evidence="4" key="1">
    <citation type="journal article" date="2008" name="BMC Evol. Biol.">
        <title>The cyanobacterial endosymbiont of the unicellular algae Rhopalodia gibba shows reductive genome evolution.</title>
        <authorList>
            <person name="Kneip C."/>
            <person name="Voss C."/>
            <person name="Lockhart P.J."/>
            <person name="Maier U.G."/>
        </authorList>
    </citation>
    <scope>NUCLEOTIDE SEQUENCE</scope>
    <source>
        <strain evidence="4">ATCC 51142</strain>
    </source>
</reference>
<evidence type="ECO:0000313" key="4">
    <source>
        <dbReference type="EMBL" id="AAW57003.1"/>
    </source>
</evidence>
<dbReference type="InterPro" id="IPR027417">
    <property type="entry name" value="P-loop_NTPase"/>
</dbReference>
<dbReference type="Pfam" id="PF02421">
    <property type="entry name" value="FeoB_N"/>
    <property type="match status" value="1"/>
</dbReference>
<keyword evidence="2" id="KW-0342">GTP-binding</keyword>
<accession>A1KYF0</accession>
<dbReference type="GO" id="GO:0005525">
    <property type="term" value="F:GTP binding"/>
    <property type="evidence" value="ECO:0007669"/>
    <property type="project" value="UniProtKB-KW"/>
</dbReference>
<dbReference type="HOGENOM" id="CLU_013350_0_2_3"/>
<dbReference type="AlphaFoldDB" id="A1KYF0"/>
<dbReference type="STRING" id="43989.cce_0574"/>